<comment type="caution">
    <text evidence="2">The sequence shown here is derived from an EMBL/GenBank/DDBJ whole genome shotgun (WGS) entry which is preliminary data.</text>
</comment>
<reference evidence="2 3" key="1">
    <citation type="submission" date="2020-11" db="EMBL/GenBank/DDBJ databases">
        <title>A novel isolate from a Black sea contaminated sediment with potential to produce alkanes: Plantactinospora alkalitolerans sp. nov.</title>
        <authorList>
            <person name="Carro L."/>
            <person name="Veyisoglu A."/>
            <person name="Guven K."/>
            <person name="Schumann P."/>
            <person name="Klenk H.-P."/>
            <person name="Sahin N."/>
        </authorList>
    </citation>
    <scope>NUCLEOTIDE SEQUENCE [LARGE SCALE GENOMIC DNA]</scope>
    <source>
        <strain evidence="2 3">S1510</strain>
    </source>
</reference>
<organism evidence="2 3">
    <name type="scientific">Plantactinospora alkalitolerans</name>
    <dbReference type="NCBI Taxonomy" id="2789879"/>
    <lineage>
        <taxon>Bacteria</taxon>
        <taxon>Bacillati</taxon>
        <taxon>Actinomycetota</taxon>
        <taxon>Actinomycetes</taxon>
        <taxon>Micromonosporales</taxon>
        <taxon>Micromonosporaceae</taxon>
        <taxon>Plantactinospora</taxon>
    </lineage>
</organism>
<keyword evidence="3" id="KW-1185">Reference proteome</keyword>
<feature type="transmembrane region" description="Helical" evidence="1">
    <location>
        <begin position="12"/>
        <end position="32"/>
    </location>
</feature>
<proteinExistence type="predicted"/>
<name>A0ABS0HA03_9ACTN</name>
<keyword evidence="1" id="KW-0472">Membrane</keyword>
<feature type="transmembrane region" description="Helical" evidence="1">
    <location>
        <begin position="375"/>
        <end position="397"/>
    </location>
</feature>
<evidence type="ECO:0000313" key="3">
    <source>
        <dbReference type="Proteomes" id="UP000638560"/>
    </source>
</evidence>
<feature type="transmembrane region" description="Helical" evidence="1">
    <location>
        <begin position="71"/>
        <end position="92"/>
    </location>
</feature>
<dbReference type="EMBL" id="JADPUN010000412">
    <property type="protein sequence ID" value="MBF9135091.1"/>
    <property type="molecule type" value="Genomic_DNA"/>
</dbReference>
<accession>A0ABS0HA03</accession>
<evidence type="ECO:0000313" key="2">
    <source>
        <dbReference type="EMBL" id="MBF9135091.1"/>
    </source>
</evidence>
<keyword evidence="1" id="KW-0812">Transmembrane</keyword>
<evidence type="ECO:0000256" key="1">
    <source>
        <dbReference type="SAM" id="Phobius"/>
    </source>
</evidence>
<dbReference type="Proteomes" id="UP000638560">
    <property type="component" value="Unassembled WGS sequence"/>
</dbReference>
<dbReference type="RefSeq" id="WP_196206553.1">
    <property type="nucleotide sequence ID" value="NZ_JADPUN010000412.1"/>
</dbReference>
<protein>
    <submittedName>
        <fullName evidence="2">Uncharacterized protein</fullName>
    </submittedName>
</protein>
<feature type="transmembrane region" description="Helical" evidence="1">
    <location>
        <begin position="325"/>
        <end position="350"/>
    </location>
</feature>
<sequence>MSLIFRLKQRLRTGIAHVWPFGVLTVIGILVLDPPTDGKIHTSRFAEAVFGFVRGKTHPEWHHAATGVLTAIAWVLILLVLVRIATGVLASNSRLFKRLARRLEARDGVTSVELTPNGTSAVHRLSRSFASDSPRQTVLSYSVQAPQGETVRIEYQDTFAREGWRLRIGQTTRATVQSPVDLPTVHILSKATTASQSSLVERLRNPGQYVELEGDFSEIFSVYVARGYETYALEVLQPVVMEKLRRVARGVDIELADSTIVISQPHYAVTPEELVQFESVVLECLTIVRPYLTKQVRLGESREYLPHQYEYFDPEIRPMRLFSDVLLKVLAGCFAIAVALIAVSEILPIFPDQTKSVASGFRVTYANPWKDALEALSLLIFVFAFFAFAAAEVELLIRRLVFHQRRRTAQATVKSTTR</sequence>
<keyword evidence="1" id="KW-1133">Transmembrane helix</keyword>
<gene>
    <name evidence="2" type="ORF">I0C86_40145</name>
</gene>